<gene>
    <name evidence="3" type="ORF">ABG768_024666</name>
</gene>
<keyword evidence="2" id="KW-0812">Transmembrane</keyword>
<dbReference type="Pfam" id="PF05461">
    <property type="entry name" value="ApoL"/>
    <property type="match status" value="1"/>
</dbReference>
<comment type="caution">
    <text evidence="3">The sequence shown here is derived from an EMBL/GenBank/DDBJ whole genome shotgun (WGS) entry which is preliminary data.</text>
</comment>
<evidence type="ECO:0000256" key="2">
    <source>
        <dbReference type="SAM" id="Phobius"/>
    </source>
</evidence>
<dbReference type="GO" id="GO:0008289">
    <property type="term" value="F:lipid binding"/>
    <property type="evidence" value="ECO:0007669"/>
    <property type="project" value="InterPro"/>
</dbReference>
<keyword evidence="4" id="KW-1185">Reference proteome</keyword>
<dbReference type="GO" id="GO:0016020">
    <property type="term" value="C:membrane"/>
    <property type="evidence" value="ECO:0007669"/>
    <property type="project" value="TreeGrafter"/>
</dbReference>
<sequence length="146" mass="15941">MAAASHCKRRRSIELPPEIADVLRLKDEFFELSEMDYTQLQRCIEKLSCIIKTFEADFRKATKRSRDAGVMGIVGGATVVAGLFLAPFTFEASAVVAGAGAGAATLAGAGIKSGICSFDKKHQMKQLRKEIEVELKEFQDKINPMA</sequence>
<dbReference type="AlphaFoldDB" id="A0AAW2ADB2"/>
<reference evidence="3 4" key="1">
    <citation type="submission" date="2024-05" db="EMBL/GenBank/DDBJ databases">
        <title>A high-quality chromosomal-level genome assembly of Topmouth culter (Culter alburnus).</title>
        <authorList>
            <person name="Zhao H."/>
        </authorList>
    </citation>
    <scope>NUCLEOTIDE SEQUENCE [LARGE SCALE GENOMIC DNA]</scope>
    <source>
        <strain evidence="3">CATC2023</strain>
        <tissue evidence="3">Muscle</tissue>
    </source>
</reference>
<dbReference type="InterPro" id="IPR008405">
    <property type="entry name" value="ApoL"/>
</dbReference>
<keyword evidence="2" id="KW-0472">Membrane</keyword>
<evidence type="ECO:0000256" key="1">
    <source>
        <dbReference type="ARBA" id="ARBA00010090"/>
    </source>
</evidence>
<dbReference type="GO" id="GO:0005576">
    <property type="term" value="C:extracellular region"/>
    <property type="evidence" value="ECO:0007669"/>
    <property type="project" value="InterPro"/>
</dbReference>
<evidence type="ECO:0000313" key="4">
    <source>
        <dbReference type="Proteomes" id="UP001479290"/>
    </source>
</evidence>
<protein>
    <submittedName>
        <fullName evidence="3">Uncharacterized protein</fullName>
    </submittedName>
</protein>
<comment type="similarity">
    <text evidence="1">Belongs to the apolipoprotein L family.</text>
</comment>
<name>A0AAW2ADB2_CULAL</name>
<dbReference type="PANTHER" id="PTHR14096">
    <property type="entry name" value="APOLIPOPROTEIN L"/>
    <property type="match status" value="1"/>
</dbReference>
<proteinExistence type="inferred from homology"/>
<dbReference type="EMBL" id="JAWDJR010000007">
    <property type="protein sequence ID" value="KAK9971292.1"/>
    <property type="molecule type" value="Genomic_DNA"/>
</dbReference>
<evidence type="ECO:0000313" key="3">
    <source>
        <dbReference type="EMBL" id="KAK9971292.1"/>
    </source>
</evidence>
<accession>A0AAW2ADB2</accession>
<dbReference type="GO" id="GO:0006869">
    <property type="term" value="P:lipid transport"/>
    <property type="evidence" value="ECO:0007669"/>
    <property type="project" value="InterPro"/>
</dbReference>
<organism evidence="3 4">
    <name type="scientific">Culter alburnus</name>
    <name type="common">Topmouth culter</name>
    <dbReference type="NCBI Taxonomy" id="194366"/>
    <lineage>
        <taxon>Eukaryota</taxon>
        <taxon>Metazoa</taxon>
        <taxon>Chordata</taxon>
        <taxon>Craniata</taxon>
        <taxon>Vertebrata</taxon>
        <taxon>Euteleostomi</taxon>
        <taxon>Actinopterygii</taxon>
        <taxon>Neopterygii</taxon>
        <taxon>Teleostei</taxon>
        <taxon>Ostariophysi</taxon>
        <taxon>Cypriniformes</taxon>
        <taxon>Xenocyprididae</taxon>
        <taxon>Xenocypridinae</taxon>
        <taxon>Culter</taxon>
    </lineage>
</organism>
<dbReference type="GO" id="GO:0042157">
    <property type="term" value="P:lipoprotein metabolic process"/>
    <property type="evidence" value="ECO:0007669"/>
    <property type="project" value="InterPro"/>
</dbReference>
<keyword evidence="2" id="KW-1133">Transmembrane helix</keyword>
<feature type="transmembrane region" description="Helical" evidence="2">
    <location>
        <begin position="94"/>
        <end position="118"/>
    </location>
</feature>
<feature type="transmembrane region" description="Helical" evidence="2">
    <location>
        <begin position="68"/>
        <end position="88"/>
    </location>
</feature>
<dbReference type="PANTHER" id="PTHR14096:SF28">
    <property type="entry name" value="APOLIPOPROTEIN L, 1-RELATED"/>
    <property type="match status" value="1"/>
</dbReference>
<dbReference type="Proteomes" id="UP001479290">
    <property type="component" value="Unassembled WGS sequence"/>
</dbReference>